<keyword evidence="3" id="KW-0067">ATP-binding</keyword>
<gene>
    <name evidence="4" type="ORF">KI387_031718</name>
</gene>
<feature type="non-terminal residue" evidence="4">
    <location>
        <position position="1"/>
    </location>
</feature>
<dbReference type="GO" id="GO:0016887">
    <property type="term" value="F:ATP hydrolysis activity"/>
    <property type="evidence" value="ECO:0007669"/>
    <property type="project" value="TreeGrafter"/>
</dbReference>
<evidence type="ECO:0000256" key="1">
    <source>
        <dbReference type="ARBA" id="ARBA00006914"/>
    </source>
</evidence>
<dbReference type="InterPro" id="IPR045199">
    <property type="entry name" value="ATAD2-like"/>
</dbReference>
<dbReference type="PANTHER" id="PTHR23069">
    <property type="entry name" value="AAA DOMAIN-CONTAINING"/>
    <property type="match status" value="1"/>
</dbReference>
<reference evidence="4 5" key="1">
    <citation type="journal article" date="2021" name="Nat. Plants">
        <title>The Taxus genome provides insights into paclitaxel biosynthesis.</title>
        <authorList>
            <person name="Xiong X."/>
            <person name="Gou J."/>
            <person name="Liao Q."/>
            <person name="Li Y."/>
            <person name="Zhou Q."/>
            <person name="Bi G."/>
            <person name="Li C."/>
            <person name="Du R."/>
            <person name="Wang X."/>
            <person name="Sun T."/>
            <person name="Guo L."/>
            <person name="Liang H."/>
            <person name="Lu P."/>
            <person name="Wu Y."/>
            <person name="Zhang Z."/>
            <person name="Ro D.K."/>
            <person name="Shang Y."/>
            <person name="Huang S."/>
            <person name="Yan J."/>
        </authorList>
    </citation>
    <scope>NUCLEOTIDE SEQUENCE [LARGE SCALE GENOMIC DNA]</scope>
    <source>
        <strain evidence="4">Ta-2019</strain>
    </source>
</reference>
<accession>A0AA38BNC8</accession>
<dbReference type="GO" id="GO:0042393">
    <property type="term" value="F:histone binding"/>
    <property type="evidence" value="ECO:0007669"/>
    <property type="project" value="TreeGrafter"/>
</dbReference>
<dbReference type="GO" id="GO:0005634">
    <property type="term" value="C:nucleus"/>
    <property type="evidence" value="ECO:0007669"/>
    <property type="project" value="TreeGrafter"/>
</dbReference>
<dbReference type="GO" id="GO:0003682">
    <property type="term" value="F:chromatin binding"/>
    <property type="evidence" value="ECO:0007669"/>
    <property type="project" value="TreeGrafter"/>
</dbReference>
<name>A0AA38BNC8_TAXCH</name>
<dbReference type="PANTHER" id="PTHR23069:SF0">
    <property type="entry name" value="TAT-BINDING HOMOLOG 7"/>
    <property type="match status" value="1"/>
</dbReference>
<organism evidence="4 5">
    <name type="scientific">Taxus chinensis</name>
    <name type="common">Chinese yew</name>
    <name type="synonym">Taxus wallichiana var. chinensis</name>
    <dbReference type="NCBI Taxonomy" id="29808"/>
    <lineage>
        <taxon>Eukaryota</taxon>
        <taxon>Viridiplantae</taxon>
        <taxon>Streptophyta</taxon>
        <taxon>Embryophyta</taxon>
        <taxon>Tracheophyta</taxon>
        <taxon>Spermatophyta</taxon>
        <taxon>Pinopsida</taxon>
        <taxon>Pinidae</taxon>
        <taxon>Conifers II</taxon>
        <taxon>Cupressales</taxon>
        <taxon>Taxaceae</taxon>
        <taxon>Taxus</taxon>
    </lineage>
</organism>
<comment type="caution">
    <text evidence="4">The sequence shown here is derived from an EMBL/GenBank/DDBJ whole genome shotgun (WGS) entry which is preliminary data.</text>
</comment>
<sequence length="90" mass="10135">WKQGLSKEAGKFISRLVNCLRSIKVQGNNRVFISLSVSSSFSRVFFSYNKSEREHECLDGIAPVRSSKQEQVHNSTVSTLLVIMDGLDSR</sequence>
<dbReference type="AlphaFoldDB" id="A0AA38BNC8"/>
<dbReference type="EMBL" id="JAHRHJ020003813">
    <property type="protein sequence ID" value="KAH9287601.1"/>
    <property type="molecule type" value="Genomic_DNA"/>
</dbReference>
<protein>
    <submittedName>
        <fullName evidence="4">Uncharacterized protein</fullName>
    </submittedName>
</protein>
<dbReference type="Proteomes" id="UP000824469">
    <property type="component" value="Unassembled WGS sequence"/>
</dbReference>
<dbReference type="GO" id="GO:0006337">
    <property type="term" value="P:nucleosome disassembly"/>
    <property type="evidence" value="ECO:0007669"/>
    <property type="project" value="TreeGrafter"/>
</dbReference>
<evidence type="ECO:0000313" key="4">
    <source>
        <dbReference type="EMBL" id="KAH9287601.1"/>
    </source>
</evidence>
<dbReference type="GO" id="GO:0006334">
    <property type="term" value="P:nucleosome assembly"/>
    <property type="evidence" value="ECO:0007669"/>
    <property type="project" value="TreeGrafter"/>
</dbReference>
<dbReference type="GO" id="GO:0045815">
    <property type="term" value="P:transcription initiation-coupled chromatin remodeling"/>
    <property type="evidence" value="ECO:0007669"/>
    <property type="project" value="TreeGrafter"/>
</dbReference>
<evidence type="ECO:0000256" key="3">
    <source>
        <dbReference type="ARBA" id="ARBA00022840"/>
    </source>
</evidence>
<comment type="similarity">
    <text evidence="1">Belongs to the AAA ATPase family.</text>
</comment>
<keyword evidence="5" id="KW-1185">Reference proteome</keyword>
<evidence type="ECO:0000313" key="5">
    <source>
        <dbReference type="Proteomes" id="UP000824469"/>
    </source>
</evidence>
<evidence type="ECO:0000256" key="2">
    <source>
        <dbReference type="ARBA" id="ARBA00022741"/>
    </source>
</evidence>
<keyword evidence="2" id="KW-0547">Nucleotide-binding</keyword>
<feature type="non-terminal residue" evidence="4">
    <location>
        <position position="90"/>
    </location>
</feature>
<proteinExistence type="inferred from homology"/>
<dbReference type="GO" id="GO:0005524">
    <property type="term" value="F:ATP binding"/>
    <property type="evidence" value="ECO:0007669"/>
    <property type="project" value="UniProtKB-KW"/>
</dbReference>